<dbReference type="PANTHER" id="PTHR37694:SF1">
    <property type="entry name" value="SLR8022 PROTEIN"/>
    <property type="match status" value="1"/>
</dbReference>
<dbReference type="RefSeq" id="WP_124710599.1">
    <property type="nucleotide sequence ID" value="NZ_CP033972.1"/>
</dbReference>
<evidence type="ECO:0000259" key="1">
    <source>
        <dbReference type="Pfam" id="PF07883"/>
    </source>
</evidence>
<dbReference type="SUPFAM" id="SSF51182">
    <property type="entry name" value="RmlC-like cupins"/>
    <property type="match status" value="1"/>
</dbReference>
<dbReference type="CDD" id="cd02230">
    <property type="entry name" value="cupin_HP0902-like"/>
    <property type="match status" value="1"/>
</dbReference>
<organism evidence="2 3">
    <name type="scientific">Gordonia insulae</name>
    <dbReference type="NCBI Taxonomy" id="2420509"/>
    <lineage>
        <taxon>Bacteria</taxon>
        <taxon>Bacillati</taxon>
        <taxon>Actinomycetota</taxon>
        <taxon>Actinomycetes</taxon>
        <taxon>Mycobacteriales</taxon>
        <taxon>Gordoniaceae</taxon>
        <taxon>Gordonia</taxon>
    </lineage>
</organism>
<dbReference type="Gene3D" id="2.60.120.10">
    <property type="entry name" value="Jelly Rolls"/>
    <property type="match status" value="1"/>
</dbReference>
<gene>
    <name evidence="2" type="ORF">D7316_05006</name>
</gene>
<feature type="domain" description="Cupin type-2" evidence="1">
    <location>
        <begin position="44"/>
        <end position="108"/>
    </location>
</feature>
<dbReference type="KEGG" id="gom:D7316_05006"/>
<dbReference type="Pfam" id="PF07883">
    <property type="entry name" value="Cupin_2"/>
    <property type="match status" value="1"/>
</dbReference>
<dbReference type="EMBL" id="CP033972">
    <property type="protein sequence ID" value="AZG48389.1"/>
    <property type="molecule type" value="Genomic_DNA"/>
</dbReference>
<dbReference type="InterPro" id="IPR011051">
    <property type="entry name" value="RmlC_Cupin_sf"/>
</dbReference>
<dbReference type="Proteomes" id="UP000271469">
    <property type="component" value="Chromosome"/>
</dbReference>
<proteinExistence type="predicted"/>
<name>A0A3G8JV01_9ACTN</name>
<evidence type="ECO:0000313" key="3">
    <source>
        <dbReference type="Proteomes" id="UP000271469"/>
    </source>
</evidence>
<dbReference type="OrthoDB" id="5190473at2"/>
<evidence type="ECO:0000313" key="2">
    <source>
        <dbReference type="EMBL" id="AZG48389.1"/>
    </source>
</evidence>
<dbReference type="PANTHER" id="PTHR37694">
    <property type="entry name" value="SLR8022 PROTEIN"/>
    <property type="match status" value="1"/>
</dbReference>
<keyword evidence="3" id="KW-1185">Reference proteome</keyword>
<protein>
    <recommendedName>
        <fullName evidence="1">Cupin type-2 domain-containing protein</fullName>
    </recommendedName>
</protein>
<sequence>MDSTRLPELVDQLMTSAHSARSGRAAHTLYGNSSHRLRQTVIALVAGQGLTDHDSPGEASLHVLRGHVTITTDDGEQWEGVDGDLVVIPAQRHGLTAQQDSAVLLTVITR</sequence>
<dbReference type="InterPro" id="IPR014710">
    <property type="entry name" value="RmlC-like_jellyroll"/>
</dbReference>
<dbReference type="InterPro" id="IPR013096">
    <property type="entry name" value="Cupin_2"/>
</dbReference>
<accession>A0A3G8JV01</accession>
<reference evidence="2 3" key="1">
    <citation type="submission" date="2018-11" db="EMBL/GenBank/DDBJ databases">
        <title>Gordonia insulae sp. nov., isolated from an island soil.</title>
        <authorList>
            <person name="Kim Y.S."/>
            <person name="Kim S.B."/>
        </authorList>
    </citation>
    <scope>NUCLEOTIDE SEQUENCE [LARGE SCALE GENOMIC DNA]</scope>
    <source>
        <strain evidence="2 3">MMS17-SY073</strain>
    </source>
</reference>
<dbReference type="AlphaFoldDB" id="A0A3G8JV01"/>